<accession>U6KZG7</accession>
<keyword evidence="3" id="KW-1185">Reference proteome</keyword>
<gene>
    <name evidence="2" type="ORF">ETH_00006280</name>
</gene>
<dbReference type="RefSeq" id="XP_013231645.1">
    <property type="nucleotide sequence ID" value="XM_013376191.1"/>
</dbReference>
<organism evidence="2 3">
    <name type="scientific">Eimeria tenella</name>
    <name type="common">Coccidian parasite</name>
    <dbReference type="NCBI Taxonomy" id="5802"/>
    <lineage>
        <taxon>Eukaryota</taxon>
        <taxon>Sar</taxon>
        <taxon>Alveolata</taxon>
        <taxon>Apicomplexa</taxon>
        <taxon>Conoidasida</taxon>
        <taxon>Coccidia</taxon>
        <taxon>Eucoccidiorida</taxon>
        <taxon>Eimeriorina</taxon>
        <taxon>Eimeriidae</taxon>
        <taxon>Eimeria</taxon>
    </lineage>
</organism>
<evidence type="ECO:0000313" key="3">
    <source>
        <dbReference type="Proteomes" id="UP000030747"/>
    </source>
</evidence>
<evidence type="ECO:0000313" key="2">
    <source>
        <dbReference type="EMBL" id="CDJ40895.1"/>
    </source>
</evidence>
<dbReference type="Proteomes" id="UP000030747">
    <property type="component" value="Unassembled WGS sequence"/>
</dbReference>
<evidence type="ECO:0000256" key="1">
    <source>
        <dbReference type="SAM" id="MobiDB-lite"/>
    </source>
</evidence>
<sequence length="96" mass="11092">MRGFQRGKLLVSASFAIKNPKKTQIFQRSRQRHADSCRISTYTPQGADPLQLVPKTQQQQPHRHSQPLKRNTKTKLQIKSRKNAFRATKIPEKGKN</sequence>
<proteinExistence type="predicted"/>
<dbReference type="AlphaFoldDB" id="U6KZG7"/>
<protein>
    <submittedName>
        <fullName evidence="2">Uncharacterized protein</fullName>
    </submittedName>
</protein>
<dbReference type="GeneID" id="25250463"/>
<dbReference type="EMBL" id="HG675342">
    <property type="protein sequence ID" value="CDJ40895.1"/>
    <property type="molecule type" value="Genomic_DNA"/>
</dbReference>
<feature type="compositionally biased region" description="Basic residues" evidence="1">
    <location>
        <begin position="61"/>
        <end position="84"/>
    </location>
</feature>
<dbReference type="VEuPathDB" id="ToxoDB:ETH_00006280"/>
<feature type="region of interest" description="Disordered" evidence="1">
    <location>
        <begin position="23"/>
        <end position="96"/>
    </location>
</feature>
<name>U6KZG7_EIMTE</name>
<reference evidence="2" key="2">
    <citation type="submission" date="2013-10" db="EMBL/GenBank/DDBJ databases">
        <authorList>
            <person name="Aslett M."/>
        </authorList>
    </citation>
    <scope>NUCLEOTIDE SEQUENCE [LARGE SCALE GENOMIC DNA]</scope>
    <source>
        <strain evidence="2">Houghton</strain>
    </source>
</reference>
<reference evidence="2" key="1">
    <citation type="submission" date="2013-10" db="EMBL/GenBank/DDBJ databases">
        <title>Genomic analysis of the causative agents of coccidiosis in chickens.</title>
        <authorList>
            <person name="Reid A.J."/>
            <person name="Blake D."/>
            <person name="Billington K."/>
            <person name="Browne H."/>
            <person name="Dunn M."/>
            <person name="Hung S."/>
            <person name="Kawahara F."/>
            <person name="Miranda-Saavedra D."/>
            <person name="Mourier T."/>
            <person name="Nagra H."/>
            <person name="Otto T.D."/>
            <person name="Rawlings N."/>
            <person name="Sanchez A."/>
            <person name="Sanders M."/>
            <person name="Subramaniam C."/>
            <person name="Tay Y."/>
            <person name="Dear P."/>
            <person name="Doerig C."/>
            <person name="Gruber A."/>
            <person name="Parkinson J."/>
            <person name="Shirley M."/>
            <person name="Wan K.L."/>
            <person name="Berriman M."/>
            <person name="Tomley F."/>
            <person name="Pain A."/>
        </authorList>
    </citation>
    <scope>NUCLEOTIDE SEQUENCE [LARGE SCALE GENOMIC DNA]</scope>
    <source>
        <strain evidence="2">Houghton</strain>
    </source>
</reference>